<evidence type="ECO:0000256" key="1">
    <source>
        <dbReference type="SAM" id="Phobius"/>
    </source>
</evidence>
<evidence type="ECO:0000313" key="2">
    <source>
        <dbReference type="EMBL" id="PWZ27329.1"/>
    </source>
</evidence>
<dbReference type="EMBL" id="NCVQ01000005">
    <property type="protein sequence ID" value="PWZ27329.1"/>
    <property type="molecule type" value="Genomic_DNA"/>
</dbReference>
<keyword evidence="1" id="KW-1133">Transmembrane helix</keyword>
<sequence>MAKPPNSIGRSMPRSNEGLRLIFSAVIGIMLGYLFGISFPTVNITKRRGKTLIECGSQLHFPSSIISYIEDRNSGITTQTLLNHAWASANNRKKNSSESNTDEIPKVFDFVSYCDPFLIVLLYSYYVTAVSYHNIYVPTNPKGAERLPPGIVVSETDLYPRRLWGDPSEDLTSEPRYLVTFTVGIGQKANIDAAVKKFSDKFTIMLFHYDGRTTEWDEFEWSKRAIHVSVRKQTKWWYAKRFLHPDVVARYDYIFIWDEDLGVEHFNAEKYIELVRKHGLEISQPGLQPDKGLTWQMTKRRGDQEVHKFVEIMATVFSRNAWRCVWHMIQNDLVHGWGLDFALRKCVEPAHEKIGVVDAQWIVHQAVPSLGNQGKSDNGRAPWEGVRARCRKEWGIFQTRLADAEKAYYLERGITPPNSTVV</sequence>
<dbReference type="PANTHER" id="PTHR31210:SF72">
    <property type="entry name" value="OS02G0297600 PROTEIN"/>
    <property type="match status" value="1"/>
</dbReference>
<dbReference type="Proteomes" id="UP000251960">
    <property type="component" value="Chromosome 4"/>
</dbReference>
<protein>
    <recommendedName>
        <fullName evidence="4">Lysine ketoglutarate reductase trans-splicing protein</fullName>
    </recommendedName>
</protein>
<name>A0A3L6F2S2_MAIZE</name>
<evidence type="ECO:0008006" key="4">
    <source>
        <dbReference type="Google" id="ProtNLM"/>
    </source>
</evidence>
<reference evidence="2 3" key="1">
    <citation type="journal article" date="2018" name="Nat. Genet.">
        <title>Extensive intraspecific gene order and gene structural variations between Mo17 and other maize genomes.</title>
        <authorList>
            <person name="Sun S."/>
            <person name="Zhou Y."/>
            <person name="Chen J."/>
            <person name="Shi J."/>
            <person name="Zhao H."/>
            <person name="Zhao H."/>
            <person name="Song W."/>
            <person name="Zhang M."/>
            <person name="Cui Y."/>
            <person name="Dong X."/>
            <person name="Liu H."/>
            <person name="Ma X."/>
            <person name="Jiao Y."/>
            <person name="Wang B."/>
            <person name="Wei X."/>
            <person name="Stein J.C."/>
            <person name="Glaubitz J.C."/>
            <person name="Lu F."/>
            <person name="Yu G."/>
            <person name="Liang C."/>
            <person name="Fengler K."/>
            <person name="Li B."/>
            <person name="Rafalski A."/>
            <person name="Schnable P.S."/>
            <person name="Ware D.H."/>
            <person name="Buckler E.S."/>
            <person name="Lai J."/>
        </authorList>
    </citation>
    <scope>NUCLEOTIDE SEQUENCE [LARGE SCALE GENOMIC DNA]</scope>
    <source>
        <strain evidence="3">cv. Missouri 17</strain>
        <tissue evidence="2">Seedling</tissue>
    </source>
</reference>
<evidence type="ECO:0000313" key="3">
    <source>
        <dbReference type="Proteomes" id="UP000251960"/>
    </source>
</evidence>
<gene>
    <name evidence="2" type="ORF">Zm00014a_040366</name>
</gene>
<organism evidence="2 3">
    <name type="scientific">Zea mays</name>
    <name type="common">Maize</name>
    <dbReference type="NCBI Taxonomy" id="4577"/>
    <lineage>
        <taxon>Eukaryota</taxon>
        <taxon>Viridiplantae</taxon>
        <taxon>Streptophyta</taxon>
        <taxon>Embryophyta</taxon>
        <taxon>Tracheophyta</taxon>
        <taxon>Spermatophyta</taxon>
        <taxon>Magnoliopsida</taxon>
        <taxon>Liliopsida</taxon>
        <taxon>Poales</taxon>
        <taxon>Poaceae</taxon>
        <taxon>PACMAD clade</taxon>
        <taxon>Panicoideae</taxon>
        <taxon>Andropogonodae</taxon>
        <taxon>Andropogoneae</taxon>
        <taxon>Tripsacinae</taxon>
        <taxon>Zea</taxon>
    </lineage>
</organism>
<accession>A0A3L6F2S2</accession>
<keyword evidence="1" id="KW-0472">Membrane</keyword>
<dbReference type="Pfam" id="PF05212">
    <property type="entry name" value="DUF707"/>
    <property type="match status" value="2"/>
</dbReference>
<dbReference type="PANTHER" id="PTHR31210">
    <property type="entry name" value="OS06G0731900 PROTEIN"/>
    <property type="match status" value="1"/>
</dbReference>
<dbReference type="AlphaFoldDB" id="A0A3L6F2S2"/>
<keyword evidence="1" id="KW-0812">Transmembrane</keyword>
<feature type="transmembrane region" description="Helical" evidence="1">
    <location>
        <begin position="21"/>
        <end position="42"/>
    </location>
</feature>
<comment type="caution">
    <text evidence="2">The sequence shown here is derived from an EMBL/GenBank/DDBJ whole genome shotgun (WGS) entry which is preliminary data.</text>
</comment>
<proteinExistence type="predicted"/>
<dbReference type="ExpressionAtlas" id="A0A3L6F2S2">
    <property type="expression patterns" value="baseline and differential"/>
</dbReference>
<dbReference type="InterPro" id="IPR007877">
    <property type="entry name" value="DUF707"/>
</dbReference>